<organism evidence="1 2">
    <name type="scientific">Elysia crispata</name>
    <name type="common">lettuce slug</name>
    <dbReference type="NCBI Taxonomy" id="231223"/>
    <lineage>
        <taxon>Eukaryota</taxon>
        <taxon>Metazoa</taxon>
        <taxon>Spiralia</taxon>
        <taxon>Lophotrochozoa</taxon>
        <taxon>Mollusca</taxon>
        <taxon>Gastropoda</taxon>
        <taxon>Heterobranchia</taxon>
        <taxon>Euthyneura</taxon>
        <taxon>Panpulmonata</taxon>
        <taxon>Sacoglossa</taxon>
        <taxon>Placobranchoidea</taxon>
        <taxon>Plakobranchidae</taxon>
        <taxon>Elysia</taxon>
    </lineage>
</organism>
<sequence length="133" mass="14579">MYWDTWKSDSSKFAPVSLNTSLCQYWLLPIGYVSKPLSVTSSRSLMALNHSSNVFLKAEEINVGTGLEIAEEDPSSLTNTHLGMVAVSTGQGTKYDGEVSNDEEMSSHLYVSFLDESNESFDPGKSDEASKPE</sequence>
<dbReference type="Proteomes" id="UP001283361">
    <property type="component" value="Unassembled WGS sequence"/>
</dbReference>
<dbReference type="EMBL" id="JAWDGP010002505">
    <property type="protein sequence ID" value="KAK3782465.1"/>
    <property type="molecule type" value="Genomic_DNA"/>
</dbReference>
<protein>
    <submittedName>
        <fullName evidence="1">Uncharacterized protein</fullName>
    </submittedName>
</protein>
<keyword evidence="2" id="KW-1185">Reference proteome</keyword>
<name>A0AAE1A734_9GAST</name>
<dbReference type="AlphaFoldDB" id="A0AAE1A734"/>
<proteinExistence type="predicted"/>
<comment type="caution">
    <text evidence="1">The sequence shown here is derived from an EMBL/GenBank/DDBJ whole genome shotgun (WGS) entry which is preliminary data.</text>
</comment>
<accession>A0AAE1A734</accession>
<reference evidence="1" key="1">
    <citation type="journal article" date="2023" name="G3 (Bethesda)">
        <title>A reference genome for the long-term kleptoplast-retaining sea slug Elysia crispata morphotype clarki.</title>
        <authorList>
            <person name="Eastman K.E."/>
            <person name="Pendleton A.L."/>
            <person name="Shaikh M.A."/>
            <person name="Suttiyut T."/>
            <person name="Ogas R."/>
            <person name="Tomko P."/>
            <person name="Gavelis G."/>
            <person name="Widhalm J.R."/>
            <person name="Wisecaver J.H."/>
        </authorList>
    </citation>
    <scope>NUCLEOTIDE SEQUENCE</scope>
    <source>
        <strain evidence="1">ECLA1</strain>
    </source>
</reference>
<evidence type="ECO:0000313" key="2">
    <source>
        <dbReference type="Proteomes" id="UP001283361"/>
    </source>
</evidence>
<gene>
    <name evidence="1" type="ORF">RRG08_047631</name>
</gene>
<evidence type="ECO:0000313" key="1">
    <source>
        <dbReference type="EMBL" id="KAK3782465.1"/>
    </source>
</evidence>